<protein>
    <submittedName>
        <fullName evidence="1">Uncharacterized protein</fullName>
    </submittedName>
</protein>
<proteinExistence type="predicted"/>
<dbReference type="EMBL" id="JAYMYR010000009">
    <property type="protein sequence ID" value="KAK7341757.1"/>
    <property type="molecule type" value="Genomic_DNA"/>
</dbReference>
<evidence type="ECO:0000313" key="1">
    <source>
        <dbReference type="EMBL" id="KAK7341757.1"/>
    </source>
</evidence>
<dbReference type="Proteomes" id="UP001374584">
    <property type="component" value="Unassembled WGS sequence"/>
</dbReference>
<reference evidence="1 2" key="1">
    <citation type="submission" date="2024-01" db="EMBL/GenBank/DDBJ databases">
        <title>The genomes of 5 underutilized Papilionoideae crops provide insights into root nodulation and disease resistanc.</title>
        <authorList>
            <person name="Jiang F."/>
        </authorList>
    </citation>
    <scope>NUCLEOTIDE SEQUENCE [LARGE SCALE GENOMIC DNA]</scope>
    <source>
        <strain evidence="1">JINMINGXINNONG_FW02</strain>
        <tissue evidence="1">Leaves</tissue>
    </source>
</reference>
<dbReference type="AlphaFoldDB" id="A0AAN9LT95"/>
<evidence type="ECO:0000313" key="2">
    <source>
        <dbReference type="Proteomes" id="UP001374584"/>
    </source>
</evidence>
<comment type="caution">
    <text evidence="1">The sequence shown here is derived from an EMBL/GenBank/DDBJ whole genome shotgun (WGS) entry which is preliminary data.</text>
</comment>
<keyword evidence="2" id="KW-1185">Reference proteome</keyword>
<accession>A0AAN9LT95</accession>
<sequence>MMSEHKCPQWIEENPQRRTRDDGREIWMKALMESCERNCQSGSVLSKKKSFKSREREHHLSLHKHVDRCRLAVPSFCSKDNNVWFSMSEVVDL</sequence>
<organism evidence="1 2">
    <name type="scientific">Phaseolus coccineus</name>
    <name type="common">Scarlet runner bean</name>
    <name type="synonym">Phaseolus multiflorus</name>
    <dbReference type="NCBI Taxonomy" id="3886"/>
    <lineage>
        <taxon>Eukaryota</taxon>
        <taxon>Viridiplantae</taxon>
        <taxon>Streptophyta</taxon>
        <taxon>Embryophyta</taxon>
        <taxon>Tracheophyta</taxon>
        <taxon>Spermatophyta</taxon>
        <taxon>Magnoliopsida</taxon>
        <taxon>eudicotyledons</taxon>
        <taxon>Gunneridae</taxon>
        <taxon>Pentapetalae</taxon>
        <taxon>rosids</taxon>
        <taxon>fabids</taxon>
        <taxon>Fabales</taxon>
        <taxon>Fabaceae</taxon>
        <taxon>Papilionoideae</taxon>
        <taxon>50 kb inversion clade</taxon>
        <taxon>NPAAA clade</taxon>
        <taxon>indigoferoid/millettioid clade</taxon>
        <taxon>Phaseoleae</taxon>
        <taxon>Phaseolus</taxon>
    </lineage>
</organism>
<name>A0AAN9LT95_PHACN</name>
<gene>
    <name evidence="1" type="ORF">VNO80_24696</name>
</gene>